<evidence type="ECO:0000256" key="6">
    <source>
        <dbReference type="ARBA" id="ARBA00023027"/>
    </source>
</evidence>
<dbReference type="InterPro" id="IPR036291">
    <property type="entry name" value="NAD(P)-bd_dom_sf"/>
</dbReference>
<dbReference type="GO" id="GO:0003939">
    <property type="term" value="F:L-iditol 2-dehydrogenase (NAD+) activity"/>
    <property type="evidence" value="ECO:0007669"/>
    <property type="project" value="TreeGrafter"/>
</dbReference>
<dbReference type="Pfam" id="PF08240">
    <property type="entry name" value="ADH_N"/>
    <property type="match status" value="1"/>
</dbReference>
<evidence type="ECO:0000313" key="8">
    <source>
        <dbReference type="EMBL" id="CAJ2503186.1"/>
    </source>
</evidence>
<gene>
    <name evidence="8" type="ORF">KHLLAP_LOCUS3654</name>
</gene>
<dbReference type="Proteomes" id="UP001295740">
    <property type="component" value="Unassembled WGS sequence"/>
</dbReference>
<evidence type="ECO:0000313" key="9">
    <source>
        <dbReference type="Proteomes" id="UP001295740"/>
    </source>
</evidence>
<dbReference type="Pfam" id="PF00107">
    <property type="entry name" value="ADH_zinc_N"/>
    <property type="match status" value="1"/>
</dbReference>
<keyword evidence="3" id="KW-0479">Metal-binding</keyword>
<evidence type="ECO:0000256" key="4">
    <source>
        <dbReference type="ARBA" id="ARBA00022833"/>
    </source>
</evidence>
<dbReference type="SMART" id="SM00829">
    <property type="entry name" value="PKS_ER"/>
    <property type="match status" value="1"/>
</dbReference>
<reference evidence="8" key="1">
    <citation type="submission" date="2023-10" db="EMBL/GenBank/DDBJ databases">
        <authorList>
            <person name="Hackl T."/>
        </authorList>
    </citation>
    <scope>NUCLEOTIDE SEQUENCE</scope>
</reference>
<dbReference type="PANTHER" id="PTHR43161">
    <property type="entry name" value="SORBITOL DEHYDROGENASE"/>
    <property type="match status" value="1"/>
</dbReference>
<dbReference type="GO" id="GO:0046872">
    <property type="term" value="F:metal ion binding"/>
    <property type="evidence" value="ECO:0007669"/>
    <property type="project" value="UniProtKB-KW"/>
</dbReference>
<dbReference type="Gene3D" id="3.40.50.720">
    <property type="entry name" value="NAD(P)-binding Rossmann-like Domain"/>
    <property type="match status" value="1"/>
</dbReference>
<evidence type="ECO:0000256" key="2">
    <source>
        <dbReference type="ARBA" id="ARBA00008072"/>
    </source>
</evidence>
<organism evidence="8 9">
    <name type="scientific">Anthostomella pinea</name>
    <dbReference type="NCBI Taxonomy" id="933095"/>
    <lineage>
        <taxon>Eukaryota</taxon>
        <taxon>Fungi</taxon>
        <taxon>Dikarya</taxon>
        <taxon>Ascomycota</taxon>
        <taxon>Pezizomycotina</taxon>
        <taxon>Sordariomycetes</taxon>
        <taxon>Xylariomycetidae</taxon>
        <taxon>Xylariales</taxon>
        <taxon>Xylariaceae</taxon>
        <taxon>Anthostomella</taxon>
    </lineage>
</organism>
<evidence type="ECO:0000256" key="5">
    <source>
        <dbReference type="ARBA" id="ARBA00023002"/>
    </source>
</evidence>
<dbReference type="Gene3D" id="3.90.180.10">
    <property type="entry name" value="Medium-chain alcohol dehydrogenases, catalytic domain"/>
    <property type="match status" value="1"/>
</dbReference>
<evidence type="ECO:0000256" key="1">
    <source>
        <dbReference type="ARBA" id="ARBA00001947"/>
    </source>
</evidence>
<keyword evidence="5" id="KW-0560">Oxidoreductase</keyword>
<keyword evidence="9" id="KW-1185">Reference proteome</keyword>
<comment type="cofactor">
    <cofactor evidence="1">
        <name>Zn(2+)</name>
        <dbReference type="ChEBI" id="CHEBI:29105"/>
    </cofactor>
</comment>
<name>A0AAI8VDW1_9PEZI</name>
<accession>A0AAI8VDW1</accession>
<dbReference type="GO" id="GO:0006062">
    <property type="term" value="P:sorbitol catabolic process"/>
    <property type="evidence" value="ECO:0007669"/>
    <property type="project" value="TreeGrafter"/>
</dbReference>
<dbReference type="InterPro" id="IPR045306">
    <property type="entry name" value="SDH-like"/>
</dbReference>
<comment type="caution">
    <text evidence="8">The sequence shown here is derived from an EMBL/GenBank/DDBJ whole genome shotgun (WGS) entry which is preliminary data.</text>
</comment>
<dbReference type="SUPFAM" id="SSF51735">
    <property type="entry name" value="NAD(P)-binding Rossmann-fold domains"/>
    <property type="match status" value="1"/>
</dbReference>
<dbReference type="SUPFAM" id="SSF50129">
    <property type="entry name" value="GroES-like"/>
    <property type="match status" value="1"/>
</dbReference>
<dbReference type="InterPro" id="IPR011032">
    <property type="entry name" value="GroES-like_sf"/>
</dbReference>
<protein>
    <submittedName>
        <fullName evidence="8">Uu.00g105800.m01.CDS01</fullName>
    </submittedName>
</protein>
<evidence type="ECO:0000259" key="7">
    <source>
        <dbReference type="SMART" id="SM00829"/>
    </source>
</evidence>
<sequence>MSETEVQASVLHGVRDLRTETRRIAAPGADELQIAVKSTGICGSDQHYFNHFRNGDIQVREPMALGHESAGVVEAVGSNHTGSFKAGDRVALEVGLPCEECDLCKAGRYNICRQMQFRSSAKAFPHFQGTLQERINHPAKWCHKLPDPVTLDEGALLEPLSVAIHAVRRAKVQPGVNSLVLGAGAVGLLTAAMLRVEKAGKITIADIEGRRVEFAKQNGFADVGVTVPRTRPKSDAIEDKLALAQETAKVLTEGAFGNTASAAIPPAFDVVFECTGVEACVQASIYATAPGGAIMLIGMGTPIQTLPMSAAALREIDIRGVFRYASTYQYGLELLADREKSGLPDISKLATHRFGGLDRVVDAFQMAGKPVDDEGKLVLKVVIET</sequence>
<keyword evidence="4" id="KW-0862">Zinc</keyword>
<feature type="domain" description="Enoyl reductase (ER)" evidence="7">
    <location>
        <begin position="13"/>
        <end position="379"/>
    </location>
</feature>
<dbReference type="InterPro" id="IPR013154">
    <property type="entry name" value="ADH-like_N"/>
</dbReference>
<dbReference type="AlphaFoldDB" id="A0AAI8VDW1"/>
<dbReference type="EMBL" id="CAUWAG010000004">
    <property type="protein sequence ID" value="CAJ2503186.1"/>
    <property type="molecule type" value="Genomic_DNA"/>
</dbReference>
<keyword evidence="6" id="KW-0520">NAD</keyword>
<comment type="similarity">
    <text evidence="2">Belongs to the zinc-containing alcohol dehydrogenase family.</text>
</comment>
<dbReference type="InterPro" id="IPR013149">
    <property type="entry name" value="ADH-like_C"/>
</dbReference>
<proteinExistence type="inferred from homology"/>
<dbReference type="PANTHER" id="PTHR43161:SF25">
    <property type="entry name" value="ALCOHOL DEHYDROGENASE, PUTATIVE (AFU_ORTHOLOGUE AFUA_1G14390)-RELATED"/>
    <property type="match status" value="1"/>
</dbReference>
<dbReference type="CDD" id="cd05285">
    <property type="entry name" value="sorbitol_DH"/>
    <property type="match status" value="1"/>
</dbReference>
<evidence type="ECO:0000256" key="3">
    <source>
        <dbReference type="ARBA" id="ARBA00022723"/>
    </source>
</evidence>
<dbReference type="InterPro" id="IPR020843">
    <property type="entry name" value="ER"/>
</dbReference>